<sequence length="199" mass="21370">MNGHGLSTHAVLVSGWVRHAYRRHCQAAGAADAPPVCAAPAREGAFHRVVMNAHRDTVTAVAALQQPSHHAVAQDGVAWRALLSCKTTSSNEGLWHIVRFEVVRQYVVLALTSSRLASAAAGWRPDFPAQAVSLAALFSPIAAMAAARFNRAGMREQAMGAAPVAANQPQTCPQSARACLRVCDANARQRRRQRFPPRP</sequence>
<protein>
    <submittedName>
        <fullName evidence="1">Uncharacterized protein</fullName>
    </submittedName>
</protein>
<evidence type="ECO:0000313" key="1">
    <source>
        <dbReference type="EMBL" id="SOO22921.1"/>
    </source>
</evidence>
<dbReference type="AlphaFoldDB" id="A0A7Z7NGR2"/>
<proteinExistence type="predicted"/>
<organism evidence="1 2">
    <name type="scientific">Xanthomonas campestris pv. phaseoli</name>
    <dbReference type="NCBI Taxonomy" id="317013"/>
    <lineage>
        <taxon>Bacteria</taxon>
        <taxon>Pseudomonadati</taxon>
        <taxon>Pseudomonadota</taxon>
        <taxon>Gammaproteobacteria</taxon>
        <taxon>Lysobacterales</taxon>
        <taxon>Lysobacteraceae</taxon>
        <taxon>Xanthomonas</taxon>
    </lineage>
</organism>
<gene>
    <name evidence="1" type="ORF">XFF6991_180029</name>
</gene>
<name>A0A7Z7NGR2_XANCH</name>
<accession>A0A7Z7NGR2</accession>
<reference evidence="1 2" key="1">
    <citation type="submission" date="2017-10" db="EMBL/GenBank/DDBJ databases">
        <authorList>
            <person name="Regsiter A."/>
            <person name="William W."/>
        </authorList>
    </citation>
    <scope>NUCLEOTIDE SEQUENCE [LARGE SCALE GENOMIC DNA]</scope>
    <source>
        <strain evidence="1 2">CFBP6991</strain>
    </source>
</reference>
<evidence type="ECO:0000313" key="2">
    <source>
        <dbReference type="Proteomes" id="UP000234345"/>
    </source>
</evidence>
<comment type="caution">
    <text evidence="1">The sequence shown here is derived from an EMBL/GenBank/DDBJ whole genome shotgun (WGS) entry which is preliminary data.</text>
</comment>
<dbReference type="Proteomes" id="UP000234345">
    <property type="component" value="Unassembled WGS sequence"/>
</dbReference>
<dbReference type="EMBL" id="OCZC01000046">
    <property type="protein sequence ID" value="SOO22921.1"/>
    <property type="molecule type" value="Genomic_DNA"/>
</dbReference>